<keyword evidence="7 11" id="KW-1133">Transmembrane helix</keyword>
<keyword evidence="9 11" id="KW-0472">Membrane</keyword>
<feature type="transmembrane region" description="Helical" evidence="11">
    <location>
        <begin position="61"/>
        <end position="81"/>
    </location>
</feature>
<evidence type="ECO:0000256" key="3">
    <source>
        <dbReference type="ARBA" id="ARBA00022475"/>
    </source>
</evidence>
<feature type="transmembrane region" description="Helical" evidence="11">
    <location>
        <begin position="423"/>
        <end position="444"/>
    </location>
</feature>
<comment type="subcellular location">
    <subcellularLocation>
        <location evidence="1">Cell membrane</location>
        <topology evidence="1">Multi-pass membrane protein</topology>
    </subcellularLocation>
</comment>
<keyword evidence="2" id="KW-0813">Transport</keyword>
<dbReference type="EMBL" id="CAFBPM010000004">
    <property type="protein sequence ID" value="CAB5015217.1"/>
    <property type="molecule type" value="Genomic_DNA"/>
</dbReference>
<dbReference type="FunFam" id="1.20.810.10:FF:000007">
    <property type="entry name" value="Ubiquinol-cytochrome C reductase B subunit"/>
    <property type="match status" value="1"/>
</dbReference>
<feature type="transmembrane region" description="Helical" evidence="11">
    <location>
        <begin position="346"/>
        <end position="364"/>
    </location>
</feature>
<dbReference type="GO" id="GO:0022904">
    <property type="term" value="P:respiratory electron transport chain"/>
    <property type="evidence" value="ECO:0007669"/>
    <property type="project" value="InterPro"/>
</dbReference>
<feature type="transmembrane region" description="Helical" evidence="11">
    <location>
        <begin position="278"/>
        <end position="296"/>
    </location>
</feature>
<evidence type="ECO:0000313" key="13">
    <source>
        <dbReference type="EMBL" id="CAB4878079.1"/>
    </source>
</evidence>
<evidence type="ECO:0000256" key="1">
    <source>
        <dbReference type="ARBA" id="ARBA00004651"/>
    </source>
</evidence>
<feature type="transmembrane region" description="Helical" evidence="11">
    <location>
        <begin position="393"/>
        <end position="417"/>
    </location>
</feature>
<evidence type="ECO:0000256" key="5">
    <source>
        <dbReference type="ARBA" id="ARBA00022723"/>
    </source>
</evidence>
<feature type="transmembrane region" description="Helical" evidence="11">
    <location>
        <begin position="189"/>
        <end position="210"/>
    </location>
</feature>
<feature type="region of interest" description="Disordered" evidence="10">
    <location>
        <begin position="467"/>
        <end position="524"/>
    </location>
</feature>
<dbReference type="GO" id="GO:0005886">
    <property type="term" value="C:plasma membrane"/>
    <property type="evidence" value="ECO:0007669"/>
    <property type="project" value="UniProtKB-SubCell"/>
</dbReference>
<dbReference type="Pfam" id="PF13631">
    <property type="entry name" value="Cytochrom_B_N_2"/>
    <property type="match status" value="1"/>
</dbReference>
<evidence type="ECO:0000256" key="2">
    <source>
        <dbReference type="ARBA" id="ARBA00022448"/>
    </source>
</evidence>
<feature type="transmembrane region" description="Helical" evidence="11">
    <location>
        <begin position="157"/>
        <end position="177"/>
    </location>
</feature>
<dbReference type="GO" id="GO:0016491">
    <property type="term" value="F:oxidoreductase activity"/>
    <property type="evidence" value="ECO:0007669"/>
    <property type="project" value="InterPro"/>
</dbReference>
<evidence type="ECO:0000256" key="6">
    <source>
        <dbReference type="ARBA" id="ARBA00022967"/>
    </source>
</evidence>
<evidence type="ECO:0000256" key="9">
    <source>
        <dbReference type="ARBA" id="ARBA00023136"/>
    </source>
</evidence>
<feature type="transmembrane region" description="Helical" evidence="11">
    <location>
        <begin position="127"/>
        <end position="145"/>
    </location>
</feature>
<dbReference type="EMBL" id="CAFBLT010000001">
    <property type="protein sequence ID" value="CAB4878079.1"/>
    <property type="molecule type" value="Genomic_DNA"/>
</dbReference>
<keyword evidence="3" id="KW-1003">Cell membrane</keyword>
<evidence type="ECO:0000259" key="12">
    <source>
        <dbReference type="PROSITE" id="PS51002"/>
    </source>
</evidence>
<keyword evidence="5" id="KW-0479">Metal-binding</keyword>
<sequence length="524" mass="58481">MTTLENSPQKSSNENVSEKNQFGRIGKTLDELDDRLGIAKGGRNLLDKIFPDHWSFMLGEIALYSFIILLATGVFMTFFYIPSTDTVIYHGSYVPLQGQRVTEAYASSIDLTFSVRCGLLIRQMHHWACDLFLGAMVVHMARVFFTGAFRKPRETNFLIGSTLLLLGIVEGFLGYSLPDDLVSGTGIRIAFSIIESIPLVGTYVAFFLFGGNYPGPSIIPRFFIIHVLLIPLIMLGLVTAHLFLLVHQKHTQFPGKGRTEKNVVGTPMFPIFASKATGFMFMVGGVTALLGGLAQINPIWQFGPYEASKISYAVQPDWYMGWLDGALRIAPSWEWSGFGYTIPLEVLIPGVILPGLVFAVVQLWPQIERRYTKDDEMHNLLDRPRDRPKRTAAGAAIFAFVTMLFVASATDVLANFFHVSLEATLWTMRFTVFLIPVIVFFLTLKITQEFQKVPEGGRRKRANVVTRTPSGEYVSTPAAPRPGDAHHELDAERLPDLLEPIPEPKEDEDGMPPTSETGVRNIER</sequence>
<keyword evidence="6" id="KW-1278">Translocase</keyword>
<feature type="region of interest" description="Disordered" evidence="10">
    <location>
        <begin position="1"/>
        <end position="20"/>
    </location>
</feature>
<protein>
    <submittedName>
        <fullName evidence="14">Unannotated protein</fullName>
    </submittedName>
</protein>
<dbReference type="PANTHER" id="PTHR19271">
    <property type="entry name" value="CYTOCHROME B"/>
    <property type="match status" value="1"/>
</dbReference>
<evidence type="ECO:0000313" key="14">
    <source>
        <dbReference type="EMBL" id="CAB5015217.1"/>
    </source>
</evidence>
<dbReference type="SUPFAM" id="SSF81342">
    <property type="entry name" value="Transmembrane di-heme cytochromes"/>
    <property type="match status" value="1"/>
</dbReference>
<dbReference type="InterPro" id="IPR027387">
    <property type="entry name" value="Cytb/b6-like_sf"/>
</dbReference>
<evidence type="ECO:0000256" key="10">
    <source>
        <dbReference type="SAM" id="MobiDB-lite"/>
    </source>
</evidence>
<name>A0A6J7QC21_9ZZZZ</name>
<dbReference type="GO" id="GO:0009055">
    <property type="term" value="F:electron transfer activity"/>
    <property type="evidence" value="ECO:0007669"/>
    <property type="project" value="InterPro"/>
</dbReference>
<dbReference type="Gene3D" id="1.20.810.10">
    <property type="entry name" value="Cytochrome Bc1 Complex, Chain C"/>
    <property type="match status" value="1"/>
</dbReference>
<dbReference type="PANTHER" id="PTHR19271:SF16">
    <property type="entry name" value="CYTOCHROME B"/>
    <property type="match status" value="1"/>
</dbReference>
<accession>A0A6J7QC21</accession>
<gene>
    <name evidence="13" type="ORF">UFOPK3427_01261</name>
    <name evidence="14" type="ORF">UFOPK4112_00549</name>
</gene>
<dbReference type="GO" id="GO:0046872">
    <property type="term" value="F:metal ion binding"/>
    <property type="evidence" value="ECO:0007669"/>
    <property type="project" value="UniProtKB-KW"/>
</dbReference>
<proteinExistence type="predicted"/>
<dbReference type="AlphaFoldDB" id="A0A6J7QC21"/>
<keyword evidence="8" id="KW-0408">Iron</keyword>
<evidence type="ECO:0000256" key="4">
    <source>
        <dbReference type="ARBA" id="ARBA00022692"/>
    </source>
</evidence>
<dbReference type="InterPro" id="IPR016174">
    <property type="entry name" value="Di-haem_cyt_TM"/>
</dbReference>
<evidence type="ECO:0000256" key="8">
    <source>
        <dbReference type="ARBA" id="ARBA00023004"/>
    </source>
</evidence>
<evidence type="ECO:0000256" key="7">
    <source>
        <dbReference type="ARBA" id="ARBA00022989"/>
    </source>
</evidence>
<evidence type="ECO:0000256" key="11">
    <source>
        <dbReference type="SAM" id="Phobius"/>
    </source>
</evidence>
<dbReference type="PROSITE" id="PS51002">
    <property type="entry name" value="CYTB_NTER"/>
    <property type="match status" value="1"/>
</dbReference>
<feature type="domain" description="Cytochrome b/b6 N-terminal region profile" evidence="12">
    <location>
        <begin position="28"/>
        <end position="254"/>
    </location>
</feature>
<feature type="compositionally biased region" description="Basic and acidic residues" evidence="10">
    <location>
        <begin position="483"/>
        <end position="496"/>
    </location>
</feature>
<reference evidence="14" key="1">
    <citation type="submission" date="2020-05" db="EMBL/GenBank/DDBJ databases">
        <authorList>
            <person name="Chiriac C."/>
            <person name="Salcher M."/>
            <person name="Ghai R."/>
            <person name="Kavagutti S V."/>
        </authorList>
    </citation>
    <scope>NUCLEOTIDE SEQUENCE</scope>
</reference>
<feature type="transmembrane region" description="Helical" evidence="11">
    <location>
        <begin position="222"/>
        <end position="246"/>
    </location>
</feature>
<organism evidence="14">
    <name type="scientific">freshwater metagenome</name>
    <dbReference type="NCBI Taxonomy" id="449393"/>
    <lineage>
        <taxon>unclassified sequences</taxon>
        <taxon>metagenomes</taxon>
        <taxon>ecological metagenomes</taxon>
    </lineage>
</organism>
<keyword evidence="4 11" id="KW-0812">Transmembrane</keyword>
<dbReference type="InterPro" id="IPR005797">
    <property type="entry name" value="Cyt_b/b6_N"/>
</dbReference>